<dbReference type="PANTHER" id="PTHR24096:SF194">
    <property type="entry name" value="AMP-DEPENDENT SYNTHETASE_LIGASE DOMAIN-CONTAINING PROTEIN"/>
    <property type="match status" value="1"/>
</dbReference>
<evidence type="ECO:0008006" key="7">
    <source>
        <dbReference type="Google" id="ProtNLM"/>
    </source>
</evidence>
<dbReference type="SUPFAM" id="SSF56801">
    <property type="entry name" value="Acetyl-CoA synthetase-like"/>
    <property type="match status" value="1"/>
</dbReference>
<dbReference type="FunFam" id="3.40.50.12780:FF:000003">
    <property type="entry name" value="Long-chain-fatty-acid--CoA ligase FadD"/>
    <property type="match status" value="1"/>
</dbReference>
<dbReference type="InterPro" id="IPR042099">
    <property type="entry name" value="ANL_N_sf"/>
</dbReference>
<dbReference type="Gene3D" id="3.40.50.12780">
    <property type="entry name" value="N-terminal domain of ligase-like"/>
    <property type="match status" value="1"/>
</dbReference>
<dbReference type="GO" id="GO:0016405">
    <property type="term" value="F:CoA-ligase activity"/>
    <property type="evidence" value="ECO:0007669"/>
    <property type="project" value="TreeGrafter"/>
</dbReference>
<dbReference type="CDD" id="cd05911">
    <property type="entry name" value="Firefly_Luc_like"/>
    <property type="match status" value="1"/>
</dbReference>
<dbReference type="AlphaFoldDB" id="A0A9W4S4R3"/>
<evidence type="ECO:0000256" key="1">
    <source>
        <dbReference type="ARBA" id="ARBA00004924"/>
    </source>
</evidence>
<dbReference type="EMBL" id="CAMGZC010001467">
    <property type="protein sequence ID" value="CAI0652871.1"/>
    <property type="molecule type" value="Genomic_DNA"/>
</dbReference>
<proteinExistence type="inferred from homology"/>
<evidence type="ECO:0000313" key="6">
    <source>
        <dbReference type="Proteomes" id="UP001152533"/>
    </source>
</evidence>
<dbReference type="Proteomes" id="UP001152533">
    <property type="component" value="Unassembled WGS sequence"/>
</dbReference>
<sequence>MIIPNSLPYQVKQTQTVNQLPQLKTHKPAPRQLCYRHSVLFKVWFSIPQSKHRFNMVITSPYPSLELPKTNLLSYLFPRDGVLSDEPLWIDCKDEGISLSPRQMEQWVKRLSFGLERLGLRRGDVVMICTPNQIYVPAAYLGIVGVGCVFSGANPAYTVSELVHQMTNTTAKLILAHPNHLEQVLEAAAKAGVPKSRIFQFSDAENETRRGIPDWRHMIGTPTEADSYQWPELSPEESTKTVATINYSSGTTGLPKGVCVSHHNLIANVEQTIFMRYAEKPYAFEARPQERWVGFLPLYHAYGQLYVILMAVKLHVPVYIMKEFRYEDFLFAIGKYRITSLQVAPPILVMLSKRPETARYDLSSVNEVLCGAAPLSRELQNECQRRFKIQINQGWGMTEVTCGAIHVPGGIRDDTGSVGRLDPNCECKLVDEEGREVAFGLPGELCVRGPNVCLGYWRNEAATKEALDSEGWLKTGDIAICNKDGYFWIVDRKKELIKVNALQVAPAELEAVLLENEHIADAAVVGIVIDGNEWPKAYVAVQEASRGKVKPEDIQEWVKPRVSKHKWLAGGVAFVDEVPKLASGKIQRKTMREWSKRDAAALADTKSAKARL</sequence>
<feature type="domain" description="AMP-dependent synthetase/ligase" evidence="3">
    <location>
        <begin position="91"/>
        <end position="457"/>
    </location>
</feature>
<keyword evidence="6" id="KW-1185">Reference proteome</keyword>
<dbReference type="InterPro" id="IPR020845">
    <property type="entry name" value="AMP-binding_CS"/>
</dbReference>
<name>A0A9W4S4R3_9PEZI</name>
<accession>A0A9W4S4R3</accession>
<evidence type="ECO:0000259" key="3">
    <source>
        <dbReference type="Pfam" id="PF00501"/>
    </source>
</evidence>
<organism evidence="5 6">
    <name type="scientific">Colletotrichum noveboracense</name>
    <dbReference type="NCBI Taxonomy" id="2664923"/>
    <lineage>
        <taxon>Eukaryota</taxon>
        <taxon>Fungi</taxon>
        <taxon>Dikarya</taxon>
        <taxon>Ascomycota</taxon>
        <taxon>Pezizomycotina</taxon>
        <taxon>Sordariomycetes</taxon>
        <taxon>Hypocreomycetidae</taxon>
        <taxon>Glomerellales</taxon>
        <taxon>Glomerellaceae</taxon>
        <taxon>Colletotrichum</taxon>
        <taxon>Colletotrichum gloeosporioides species complex</taxon>
    </lineage>
</organism>
<dbReference type="Pfam" id="PF13193">
    <property type="entry name" value="AMP-binding_C"/>
    <property type="match status" value="1"/>
</dbReference>
<dbReference type="PANTHER" id="PTHR24096">
    <property type="entry name" value="LONG-CHAIN-FATTY-ACID--COA LIGASE"/>
    <property type="match status" value="1"/>
</dbReference>
<protein>
    <recommendedName>
        <fullName evidence="7">4-coumarate-CoA ligase 2</fullName>
    </recommendedName>
</protein>
<dbReference type="InterPro" id="IPR000873">
    <property type="entry name" value="AMP-dep_synth/lig_dom"/>
</dbReference>
<dbReference type="Pfam" id="PF00501">
    <property type="entry name" value="AMP-binding"/>
    <property type="match status" value="1"/>
</dbReference>
<dbReference type="InterPro" id="IPR025110">
    <property type="entry name" value="AMP-bd_C"/>
</dbReference>
<dbReference type="InterPro" id="IPR045851">
    <property type="entry name" value="AMP-bd_C_sf"/>
</dbReference>
<dbReference type="PROSITE" id="PS00455">
    <property type="entry name" value="AMP_BINDING"/>
    <property type="match status" value="1"/>
</dbReference>
<comment type="similarity">
    <text evidence="2">Belongs to the ATP-dependent AMP-binding enzyme family.</text>
</comment>
<feature type="domain" description="AMP-binding enzyme C-terminal" evidence="4">
    <location>
        <begin position="508"/>
        <end position="585"/>
    </location>
</feature>
<gene>
    <name evidence="5" type="ORF">CGXH109_LOCUS121617</name>
</gene>
<evidence type="ECO:0000256" key="2">
    <source>
        <dbReference type="ARBA" id="ARBA00006432"/>
    </source>
</evidence>
<evidence type="ECO:0000259" key="4">
    <source>
        <dbReference type="Pfam" id="PF13193"/>
    </source>
</evidence>
<evidence type="ECO:0000313" key="5">
    <source>
        <dbReference type="EMBL" id="CAI0652871.1"/>
    </source>
</evidence>
<reference evidence="5" key="1">
    <citation type="submission" date="2022-08" db="EMBL/GenBank/DDBJ databases">
        <authorList>
            <person name="Giroux E."/>
            <person name="Giroux E."/>
        </authorList>
    </citation>
    <scope>NUCLEOTIDE SEQUENCE</scope>
    <source>
        <strain evidence="5">H1091258</strain>
    </source>
</reference>
<comment type="pathway">
    <text evidence="1">Siderophore biosynthesis.</text>
</comment>
<dbReference type="Gene3D" id="3.30.300.30">
    <property type="match status" value="1"/>
</dbReference>
<comment type="caution">
    <text evidence="5">The sequence shown here is derived from an EMBL/GenBank/DDBJ whole genome shotgun (WGS) entry which is preliminary data.</text>
</comment>